<gene>
    <name evidence="2" type="ORF">SAMN05421855_103489</name>
</gene>
<protein>
    <submittedName>
        <fullName evidence="2">Alpha/beta hydrolase family protein</fullName>
    </submittedName>
</protein>
<keyword evidence="2" id="KW-0378">Hydrolase</keyword>
<dbReference type="RefSeq" id="WP_139149408.1">
    <property type="nucleotide sequence ID" value="NZ_BMWO01000005.1"/>
</dbReference>
<dbReference type="PANTHER" id="PTHR43194">
    <property type="entry name" value="HYDROLASE ALPHA/BETA FOLD FAMILY"/>
    <property type="match status" value="1"/>
</dbReference>
<evidence type="ECO:0000259" key="1">
    <source>
        <dbReference type="Pfam" id="PF00561"/>
    </source>
</evidence>
<feature type="domain" description="AB hydrolase-1" evidence="1">
    <location>
        <begin position="68"/>
        <end position="166"/>
    </location>
</feature>
<evidence type="ECO:0000313" key="3">
    <source>
        <dbReference type="Proteomes" id="UP000199321"/>
    </source>
</evidence>
<dbReference type="Proteomes" id="UP000199321">
    <property type="component" value="Unassembled WGS sequence"/>
</dbReference>
<dbReference type="OrthoDB" id="9785847at2"/>
<dbReference type="Pfam" id="PF00561">
    <property type="entry name" value="Abhydrolase_1"/>
    <property type="match status" value="1"/>
</dbReference>
<dbReference type="AlphaFoldDB" id="A0A1G7H2S8"/>
<sequence length="270" mass="30659">MKKQLVKIASNLFPNMITSFAYNQLTNPQVRKLRKNELDTLNKSEKENFNYNNINIKLYTWKGGKNKVLLIHGWEGQAGNFSDLIEILLENGYTVHSFDGPSHGYSSKGSTSLFEFSELVGVLIKKFDVKSLVSHSFGGVATTYALFKNPDIMIEKYVLLTTPDKFTERIDDVSEVVGINKKVKKLLINRLEKQTGISVETLNVSDFVKTINVKDALIIHDINDKVIPIIRSKNVHRNWAASQLKEVEGTGHFRILRTKEVIDTVVNYLN</sequence>
<accession>A0A1G7H2S8</accession>
<dbReference type="InterPro" id="IPR000073">
    <property type="entry name" value="AB_hydrolase_1"/>
</dbReference>
<dbReference type="InterPro" id="IPR029058">
    <property type="entry name" value="AB_hydrolase_fold"/>
</dbReference>
<name>A0A1G7H2S8_9FLAO</name>
<dbReference type="PANTHER" id="PTHR43194:SF2">
    <property type="entry name" value="PEROXISOMAL MEMBRANE PROTEIN LPX1"/>
    <property type="match status" value="1"/>
</dbReference>
<dbReference type="InterPro" id="IPR050228">
    <property type="entry name" value="Carboxylesterase_BioH"/>
</dbReference>
<dbReference type="GO" id="GO:0016787">
    <property type="term" value="F:hydrolase activity"/>
    <property type="evidence" value="ECO:0007669"/>
    <property type="project" value="UniProtKB-KW"/>
</dbReference>
<dbReference type="STRING" id="227084.SAMN05421855_103489"/>
<dbReference type="Gene3D" id="3.40.50.1820">
    <property type="entry name" value="alpha/beta hydrolase"/>
    <property type="match status" value="1"/>
</dbReference>
<proteinExistence type="predicted"/>
<dbReference type="SUPFAM" id="SSF53474">
    <property type="entry name" value="alpha/beta-Hydrolases"/>
    <property type="match status" value="1"/>
</dbReference>
<keyword evidence="3" id="KW-1185">Reference proteome</keyword>
<organism evidence="2 3">
    <name type="scientific">Ulvibacter litoralis</name>
    <dbReference type="NCBI Taxonomy" id="227084"/>
    <lineage>
        <taxon>Bacteria</taxon>
        <taxon>Pseudomonadati</taxon>
        <taxon>Bacteroidota</taxon>
        <taxon>Flavobacteriia</taxon>
        <taxon>Flavobacteriales</taxon>
        <taxon>Flavobacteriaceae</taxon>
        <taxon>Ulvibacter</taxon>
    </lineage>
</organism>
<dbReference type="EMBL" id="FNBA01000003">
    <property type="protein sequence ID" value="SDE94623.1"/>
    <property type="molecule type" value="Genomic_DNA"/>
</dbReference>
<evidence type="ECO:0000313" key="2">
    <source>
        <dbReference type="EMBL" id="SDE94623.1"/>
    </source>
</evidence>
<reference evidence="2 3" key="1">
    <citation type="submission" date="2016-10" db="EMBL/GenBank/DDBJ databases">
        <authorList>
            <person name="de Groot N.N."/>
        </authorList>
    </citation>
    <scope>NUCLEOTIDE SEQUENCE [LARGE SCALE GENOMIC DNA]</scope>
    <source>
        <strain evidence="2 3">DSM 16195</strain>
    </source>
</reference>